<evidence type="ECO:0000256" key="7">
    <source>
        <dbReference type="ARBA" id="ARBA00023027"/>
    </source>
</evidence>
<dbReference type="SUPFAM" id="SSF55469">
    <property type="entry name" value="FMN-dependent nitroreductase-like"/>
    <property type="match status" value="1"/>
</dbReference>
<evidence type="ECO:0000256" key="6">
    <source>
        <dbReference type="ARBA" id="ARBA00023002"/>
    </source>
</evidence>
<organism evidence="9 10">
    <name type="scientific">Paenibacillus eucommiae</name>
    <dbReference type="NCBI Taxonomy" id="1355755"/>
    <lineage>
        <taxon>Bacteria</taxon>
        <taxon>Bacillati</taxon>
        <taxon>Bacillota</taxon>
        <taxon>Bacilli</taxon>
        <taxon>Bacillales</taxon>
        <taxon>Paenibacillaceae</taxon>
        <taxon>Paenibacillus</taxon>
    </lineage>
</organism>
<keyword evidence="4" id="KW-0288">FMN</keyword>
<dbReference type="CDD" id="cd02135">
    <property type="entry name" value="YdjA-like"/>
    <property type="match status" value="1"/>
</dbReference>
<keyword evidence="7" id="KW-0520">NAD</keyword>
<keyword evidence="3" id="KW-0285">Flavoprotein</keyword>
<dbReference type="InterPro" id="IPR052530">
    <property type="entry name" value="NAD(P)H_nitroreductase"/>
</dbReference>
<dbReference type="Pfam" id="PF00881">
    <property type="entry name" value="Nitroreductase"/>
    <property type="match status" value="1"/>
</dbReference>
<protein>
    <submittedName>
        <fullName evidence="9">Nitroreductase</fullName>
    </submittedName>
</protein>
<dbReference type="InterPro" id="IPR000415">
    <property type="entry name" value="Nitroreductase-like"/>
</dbReference>
<name>A0ABS4ISR9_9BACL</name>
<dbReference type="PANTHER" id="PTHR43821">
    <property type="entry name" value="NAD(P)H NITROREDUCTASE YDJA-RELATED"/>
    <property type="match status" value="1"/>
</dbReference>
<proteinExistence type="inferred from homology"/>
<evidence type="ECO:0000313" key="9">
    <source>
        <dbReference type="EMBL" id="MBP1990175.1"/>
    </source>
</evidence>
<feature type="domain" description="Nitroreductase" evidence="8">
    <location>
        <begin position="7"/>
        <end position="166"/>
    </location>
</feature>
<dbReference type="Gene3D" id="3.40.109.10">
    <property type="entry name" value="NADH Oxidase"/>
    <property type="match status" value="1"/>
</dbReference>
<comment type="cofactor">
    <cofactor evidence="1">
        <name>FMN</name>
        <dbReference type="ChEBI" id="CHEBI:58210"/>
    </cofactor>
</comment>
<evidence type="ECO:0000256" key="5">
    <source>
        <dbReference type="ARBA" id="ARBA00022857"/>
    </source>
</evidence>
<gene>
    <name evidence="9" type="ORF">J2Z66_001773</name>
</gene>
<dbReference type="PANTHER" id="PTHR43821:SF1">
    <property type="entry name" value="NAD(P)H NITROREDUCTASE YDJA-RELATED"/>
    <property type="match status" value="1"/>
</dbReference>
<keyword evidence="5" id="KW-0521">NADP</keyword>
<keyword evidence="6" id="KW-0560">Oxidoreductase</keyword>
<dbReference type="RefSeq" id="WP_209970970.1">
    <property type="nucleotide sequence ID" value="NZ_JAGGLB010000004.1"/>
</dbReference>
<reference evidence="9 10" key="1">
    <citation type="submission" date="2021-03" db="EMBL/GenBank/DDBJ databases">
        <title>Genomic Encyclopedia of Type Strains, Phase IV (KMG-IV): sequencing the most valuable type-strain genomes for metagenomic binning, comparative biology and taxonomic classification.</title>
        <authorList>
            <person name="Goeker M."/>
        </authorList>
    </citation>
    <scope>NUCLEOTIDE SEQUENCE [LARGE SCALE GENOMIC DNA]</scope>
    <source>
        <strain evidence="9 10">DSM 26048</strain>
    </source>
</reference>
<dbReference type="InterPro" id="IPR026021">
    <property type="entry name" value="YdjA-like"/>
</dbReference>
<evidence type="ECO:0000256" key="1">
    <source>
        <dbReference type="ARBA" id="ARBA00001917"/>
    </source>
</evidence>
<sequence>MGLTELVRERRSIRKFNHLPVSQELVVELLEKATQLYHLEEAARWRYVYAGTPEARERLSDYMLEKMKENKLVKLVPDKMMGIIKKRFTEIPANLIVIAETDPDRRKSDENYAAVCSIMQIFQLLGWERGLGMLWDTERTIQNELFYQRIGVREGERFVGILHLGYFDKVPRGRGRTPAEKKWTVKG</sequence>
<evidence type="ECO:0000259" key="8">
    <source>
        <dbReference type="Pfam" id="PF00881"/>
    </source>
</evidence>
<evidence type="ECO:0000256" key="2">
    <source>
        <dbReference type="ARBA" id="ARBA00007118"/>
    </source>
</evidence>
<comment type="similarity">
    <text evidence="2">Belongs to the nitroreductase family.</text>
</comment>
<dbReference type="InterPro" id="IPR029479">
    <property type="entry name" value="Nitroreductase"/>
</dbReference>
<accession>A0ABS4ISR9</accession>
<dbReference type="EMBL" id="JAGGLB010000004">
    <property type="protein sequence ID" value="MBP1990175.1"/>
    <property type="molecule type" value="Genomic_DNA"/>
</dbReference>
<comment type="caution">
    <text evidence="9">The sequence shown here is derived from an EMBL/GenBank/DDBJ whole genome shotgun (WGS) entry which is preliminary data.</text>
</comment>
<evidence type="ECO:0000256" key="3">
    <source>
        <dbReference type="ARBA" id="ARBA00022630"/>
    </source>
</evidence>
<dbReference type="Proteomes" id="UP001519287">
    <property type="component" value="Unassembled WGS sequence"/>
</dbReference>
<evidence type="ECO:0000256" key="4">
    <source>
        <dbReference type="ARBA" id="ARBA00022643"/>
    </source>
</evidence>
<evidence type="ECO:0000313" key="10">
    <source>
        <dbReference type="Proteomes" id="UP001519287"/>
    </source>
</evidence>
<keyword evidence="10" id="KW-1185">Reference proteome</keyword>